<name>A0ABN9PB14_9DINO</name>
<gene>
    <name evidence="2" type="ORF">PCOR1329_LOCUS299</name>
</gene>
<feature type="compositionally biased region" description="Basic and acidic residues" evidence="1">
    <location>
        <begin position="223"/>
        <end position="232"/>
    </location>
</feature>
<evidence type="ECO:0000313" key="3">
    <source>
        <dbReference type="Proteomes" id="UP001189429"/>
    </source>
</evidence>
<proteinExistence type="predicted"/>
<evidence type="ECO:0000256" key="1">
    <source>
        <dbReference type="SAM" id="MobiDB-lite"/>
    </source>
</evidence>
<sequence length="261" mass="27357">MTEAQARHPLRGAVYLLPGLEVCLFREEWLLDAEWRVGAGAEVWGSRIAENAEMFSATPEGFAYARLPLLARWSPAAIAAEGFAMVAGKPPDDAAAALAAAAVSSRGAARRGDGGGGGARVEADRGAGHALGASFYDFGPAAAAAKDASNGVAQRGVTDNVKAKEKDKARRREKTLAAAFAADGITEELLAEPAAPEEQGQGSRRRRAEAKMFLETARTLGPSERESMTVARRDQDVKKAALGVLGNLERNKASLASLSAR</sequence>
<dbReference type="EMBL" id="CAUYUJ010000048">
    <property type="protein sequence ID" value="CAK0788395.1"/>
    <property type="molecule type" value="Genomic_DNA"/>
</dbReference>
<organism evidence="2 3">
    <name type="scientific">Prorocentrum cordatum</name>
    <dbReference type="NCBI Taxonomy" id="2364126"/>
    <lineage>
        <taxon>Eukaryota</taxon>
        <taxon>Sar</taxon>
        <taxon>Alveolata</taxon>
        <taxon>Dinophyceae</taxon>
        <taxon>Prorocentrales</taxon>
        <taxon>Prorocentraceae</taxon>
        <taxon>Prorocentrum</taxon>
    </lineage>
</organism>
<accession>A0ABN9PB14</accession>
<dbReference type="Proteomes" id="UP001189429">
    <property type="component" value="Unassembled WGS sequence"/>
</dbReference>
<protein>
    <submittedName>
        <fullName evidence="2">Uncharacterized protein</fullName>
    </submittedName>
</protein>
<evidence type="ECO:0000313" key="2">
    <source>
        <dbReference type="EMBL" id="CAK0788395.1"/>
    </source>
</evidence>
<feature type="region of interest" description="Disordered" evidence="1">
    <location>
        <begin position="188"/>
        <end position="232"/>
    </location>
</feature>
<reference evidence="2" key="1">
    <citation type="submission" date="2023-10" db="EMBL/GenBank/DDBJ databases">
        <authorList>
            <person name="Chen Y."/>
            <person name="Shah S."/>
            <person name="Dougan E. K."/>
            <person name="Thang M."/>
            <person name="Chan C."/>
        </authorList>
    </citation>
    <scope>NUCLEOTIDE SEQUENCE [LARGE SCALE GENOMIC DNA]</scope>
</reference>
<keyword evidence="3" id="KW-1185">Reference proteome</keyword>
<comment type="caution">
    <text evidence="2">The sequence shown here is derived from an EMBL/GenBank/DDBJ whole genome shotgun (WGS) entry which is preliminary data.</text>
</comment>